<evidence type="ECO:0000313" key="1">
    <source>
        <dbReference type="EMBL" id="MDW8548217.1"/>
    </source>
</evidence>
<keyword evidence="2" id="KW-1185">Reference proteome</keyword>
<proteinExistence type="predicted"/>
<sequence>MVKKTFVIEGKLENLEAVIQQLIEQNGGVIVSVKNSKIQWTYIYGRQNLQCETIIRKNSITTEVNNLDGVSYGEGFVVNKFFKLLSEKMAIHKKEILKENKIKNIDSEYKFSDNQKSWSLSPLEKTVLVAVAIILFFVFTFSGDNNNSNLDNDIINNSFSEAENFSNKNKQDIKETIELTRELFNELLLFKDKNDFHHYGFGGAYRYNDWLHRVDELKNSPYAKTILMEYGFALGDLEMLGLEYVESKGKETEYSIWAKNRISSGLNH</sequence>
<dbReference type="Proteomes" id="UP001204439">
    <property type="component" value="Unassembled WGS sequence"/>
</dbReference>
<name>A0ABU4JEX7_9FLAO</name>
<evidence type="ECO:0000313" key="2">
    <source>
        <dbReference type="Proteomes" id="UP001204439"/>
    </source>
</evidence>
<organism evidence="1 2">
    <name type="scientific">Epilithonimonas ginsengisoli</name>
    <dbReference type="NCBI Taxonomy" id="1245592"/>
    <lineage>
        <taxon>Bacteria</taxon>
        <taxon>Pseudomonadati</taxon>
        <taxon>Bacteroidota</taxon>
        <taxon>Flavobacteriia</taxon>
        <taxon>Flavobacteriales</taxon>
        <taxon>Weeksellaceae</taxon>
        <taxon>Chryseobacterium group</taxon>
        <taxon>Epilithonimonas</taxon>
    </lineage>
</organism>
<reference evidence="1 2" key="1">
    <citation type="submission" date="2023-11" db="EMBL/GenBank/DDBJ databases">
        <title>First isolation, identification, and characterization of non-pathogenic Epilithonimonas ginsengisoli isolated from diseased farmed rainbow trout (Oncorhynchus mykiss) in Chile.</title>
        <authorList>
            <person name="Miranda C.D."/>
            <person name="Irgang R."/>
            <person name="Concha C."/>
            <person name="Rojas R."/>
            <person name="Avendano R."/>
        </authorList>
    </citation>
    <scope>NUCLEOTIDE SEQUENCE [LARGE SCALE GENOMIC DNA]</scope>
    <source>
        <strain evidence="1 2">FP99</strain>
    </source>
</reference>
<gene>
    <name evidence="1" type="ORF">NG800_004795</name>
</gene>
<dbReference type="RefSeq" id="WP_063969558.1">
    <property type="nucleotide sequence ID" value="NZ_JAMXLT020000006.1"/>
</dbReference>
<dbReference type="EMBL" id="JAMXLT020000006">
    <property type="protein sequence ID" value="MDW8548217.1"/>
    <property type="molecule type" value="Genomic_DNA"/>
</dbReference>
<accession>A0ABU4JEX7</accession>
<protein>
    <submittedName>
        <fullName evidence="1">Uncharacterized protein</fullName>
    </submittedName>
</protein>
<comment type="caution">
    <text evidence="1">The sequence shown here is derived from an EMBL/GenBank/DDBJ whole genome shotgun (WGS) entry which is preliminary data.</text>
</comment>